<protein>
    <submittedName>
        <fullName evidence="3">ATP-binding protein</fullName>
    </submittedName>
</protein>
<proteinExistence type="predicted"/>
<feature type="domain" description="Histidine kinase/HSP90-like ATPase" evidence="2">
    <location>
        <begin position="31"/>
        <end position="145"/>
    </location>
</feature>
<dbReference type="PANTHER" id="PTHR35526:SF3">
    <property type="entry name" value="ANTI-SIGMA-F FACTOR RSBW"/>
    <property type="match status" value="1"/>
</dbReference>
<dbReference type="InterPro" id="IPR036890">
    <property type="entry name" value="HATPase_C_sf"/>
</dbReference>
<accession>A0ABP5X5N4</accession>
<evidence type="ECO:0000259" key="2">
    <source>
        <dbReference type="Pfam" id="PF13581"/>
    </source>
</evidence>
<gene>
    <name evidence="3" type="ORF">GCM10010405_31940</name>
</gene>
<dbReference type="SUPFAM" id="SSF55874">
    <property type="entry name" value="ATPase domain of HSP90 chaperone/DNA topoisomerase II/histidine kinase"/>
    <property type="match status" value="1"/>
</dbReference>
<evidence type="ECO:0000313" key="4">
    <source>
        <dbReference type="Proteomes" id="UP001501638"/>
    </source>
</evidence>
<dbReference type="EMBL" id="BAAASZ010000023">
    <property type="protein sequence ID" value="GAA2446146.1"/>
    <property type="molecule type" value="Genomic_DNA"/>
</dbReference>
<sequence length="154" mass="17080">MALLPHSARLAPMLPAVPAPRPRQRAEFEVPAQRSSVCVARRLLAEWLNRWHCPRDTVETAQLVISEFATNAVLHTGSDRIVCRLQQSERWLRIEVHDQGTGTLGLTPRSADTEATNGRGLQLVDALTDSWGDVPASRTRGRVVWAELRLNSGS</sequence>
<keyword evidence="1" id="KW-0418">Kinase</keyword>
<dbReference type="GO" id="GO:0005524">
    <property type="term" value="F:ATP binding"/>
    <property type="evidence" value="ECO:0007669"/>
    <property type="project" value="UniProtKB-KW"/>
</dbReference>
<dbReference type="InterPro" id="IPR050267">
    <property type="entry name" value="Anti-sigma-factor_SerPK"/>
</dbReference>
<evidence type="ECO:0000313" key="3">
    <source>
        <dbReference type="EMBL" id="GAA2446146.1"/>
    </source>
</evidence>
<dbReference type="Pfam" id="PF13581">
    <property type="entry name" value="HATPase_c_2"/>
    <property type="match status" value="1"/>
</dbReference>
<dbReference type="InterPro" id="IPR003594">
    <property type="entry name" value="HATPase_dom"/>
</dbReference>
<keyword evidence="1" id="KW-0808">Transferase</keyword>
<comment type="caution">
    <text evidence="3">The sequence shown here is derived from an EMBL/GenBank/DDBJ whole genome shotgun (WGS) entry which is preliminary data.</text>
</comment>
<keyword evidence="1" id="KW-0723">Serine/threonine-protein kinase</keyword>
<evidence type="ECO:0000256" key="1">
    <source>
        <dbReference type="ARBA" id="ARBA00022527"/>
    </source>
</evidence>
<reference evidence="4" key="1">
    <citation type="journal article" date="2019" name="Int. J. Syst. Evol. Microbiol.">
        <title>The Global Catalogue of Microorganisms (GCM) 10K type strain sequencing project: providing services to taxonomists for standard genome sequencing and annotation.</title>
        <authorList>
            <consortium name="The Broad Institute Genomics Platform"/>
            <consortium name="The Broad Institute Genome Sequencing Center for Infectious Disease"/>
            <person name="Wu L."/>
            <person name="Ma J."/>
        </authorList>
    </citation>
    <scope>NUCLEOTIDE SEQUENCE [LARGE SCALE GENOMIC DNA]</scope>
    <source>
        <strain evidence="4">JCM 6305</strain>
    </source>
</reference>
<dbReference type="PANTHER" id="PTHR35526">
    <property type="entry name" value="ANTI-SIGMA-F FACTOR RSBW-RELATED"/>
    <property type="match status" value="1"/>
</dbReference>
<name>A0ABP5X5N4_9ACTN</name>
<dbReference type="Proteomes" id="UP001501638">
    <property type="component" value="Unassembled WGS sequence"/>
</dbReference>
<keyword evidence="3" id="KW-0067">ATP-binding</keyword>
<dbReference type="Gene3D" id="3.30.565.10">
    <property type="entry name" value="Histidine kinase-like ATPase, C-terminal domain"/>
    <property type="match status" value="1"/>
</dbReference>
<dbReference type="CDD" id="cd16936">
    <property type="entry name" value="HATPase_RsbW-like"/>
    <property type="match status" value="1"/>
</dbReference>
<organism evidence="3 4">
    <name type="scientific">Streptomyces macrosporus</name>
    <dbReference type="NCBI Taxonomy" id="44032"/>
    <lineage>
        <taxon>Bacteria</taxon>
        <taxon>Bacillati</taxon>
        <taxon>Actinomycetota</taxon>
        <taxon>Actinomycetes</taxon>
        <taxon>Kitasatosporales</taxon>
        <taxon>Streptomycetaceae</taxon>
        <taxon>Streptomyces</taxon>
    </lineage>
</organism>
<keyword evidence="4" id="KW-1185">Reference proteome</keyword>
<keyword evidence="3" id="KW-0547">Nucleotide-binding</keyword>